<dbReference type="KEGG" id="wna:KA717_27900"/>
<reference evidence="1" key="1">
    <citation type="submission" date="2021-04" db="EMBL/GenBank/DDBJ databases">
        <title>Genome sequence of Woronichinia naegeliana from Washington state freshwater lake bloom.</title>
        <authorList>
            <person name="Dreher T.W."/>
        </authorList>
    </citation>
    <scope>NUCLEOTIDE SEQUENCE</scope>
    <source>
        <strain evidence="1">WA131</strain>
    </source>
</reference>
<protein>
    <recommendedName>
        <fullName evidence="2">CopG family transcriptional regulator</fullName>
    </recommendedName>
</protein>
<organism evidence="1">
    <name type="scientific">Woronichinia naegeliana WA131</name>
    <dbReference type="NCBI Taxonomy" id="2824559"/>
    <lineage>
        <taxon>Bacteria</taxon>
        <taxon>Bacillati</taxon>
        <taxon>Cyanobacteriota</taxon>
        <taxon>Cyanophyceae</taxon>
        <taxon>Synechococcales</taxon>
        <taxon>Coelosphaeriaceae</taxon>
        <taxon>Woronichinia</taxon>
    </lineage>
</organism>
<accession>A0A977PU32</accession>
<dbReference type="EMBL" id="CP073041">
    <property type="protein sequence ID" value="UXE59576.1"/>
    <property type="molecule type" value="Genomic_DNA"/>
</dbReference>
<evidence type="ECO:0008006" key="2">
    <source>
        <dbReference type="Google" id="ProtNLM"/>
    </source>
</evidence>
<name>A0A977PU32_9CYAN</name>
<dbReference type="AlphaFoldDB" id="A0A977PU32"/>
<sequence>MEMGQVVKDFLPSPDQLVPKGKTKTNQVTLELTEESVSFFKAQADRKQIPYEKIIELLVEKYAHECISDA</sequence>
<dbReference type="Proteomes" id="UP001065613">
    <property type="component" value="Chromosome"/>
</dbReference>
<proteinExistence type="predicted"/>
<evidence type="ECO:0000313" key="1">
    <source>
        <dbReference type="EMBL" id="UXE59576.1"/>
    </source>
</evidence>
<gene>
    <name evidence="1" type="ORF">KA717_27900</name>
</gene>